<comment type="caution">
    <text evidence="1">The sequence shown here is derived from an EMBL/GenBank/DDBJ whole genome shotgun (WGS) entry which is preliminary data.</text>
</comment>
<proteinExistence type="predicted"/>
<organism evidence="1 2">
    <name type="scientific">Ixodes persulcatus</name>
    <name type="common">Taiga tick</name>
    <dbReference type="NCBI Taxonomy" id="34615"/>
    <lineage>
        <taxon>Eukaryota</taxon>
        <taxon>Metazoa</taxon>
        <taxon>Ecdysozoa</taxon>
        <taxon>Arthropoda</taxon>
        <taxon>Chelicerata</taxon>
        <taxon>Arachnida</taxon>
        <taxon>Acari</taxon>
        <taxon>Parasitiformes</taxon>
        <taxon>Ixodida</taxon>
        <taxon>Ixodoidea</taxon>
        <taxon>Ixodidae</taxon>
        <taxon>Ixodinae</taxon>
        <taxon>Ixodes</taxon>
    </lineage>
</organism>
<evidence type="ECO:0000313" key="1">
    <source>
        <dbReference type="EMBL" id="KAG0418444.1"/>
    </source>
</evidence>
<dbReference type="Proteomes" id="UP000805193">
    <property type="component" value="Unassembled WGS sequence"/>
</dbReference>
<protein>
    <submittedName>
        <fullName evidence="1">Uncharacterized protein</fullName>
    </submittedName>
</protein>
<sequence>MPSSFDALLQGRVKSLLSSYSGNASAVCELGKQPAGSVAGRRSPHPEVSHGQVSGTTPDFAVGTKQQIPDEQSVASARAAVLVYDDNNKKWVPSGSSSGLSKVHIYQHTVNGTFRVVGRKLHDHEVVINCAILKTLKYNQATATFHQWRDNRTVYGLNFSSKDDAEAFAVAMLRAIEMLNQNNSVAQRPAPAPAPPVPQHAPQPIYQTIGSVAWSQDDVEHQRNRQNQQPVHYMSTNAVGSSSHPVSPACAPSQAPPPLQAPPLQNTPQAPPQPQPAMGHHRTSSAPTNNGVAPPPAPPPPPPGGPSGMGAASTAGPAASGPLVGVASGQSLGGGAPSGGPPPPPPPPPPGGQQGNGEDGAPLTLAAAIAGAKLKKSANKMGEGSDTLKKSQGSGTGSAGVPMGGMASMMDEMRGTLAKRRAQVENSQSQDGEMSSDSRKNWDKQGSTNGTSPSKVASSGSESPKSGRGQRIGSLGDTEGLKVNGVDAFDVDKLKQEIMTEIRREVSKMKQDIIEAIKVELNRR</sequence>
<reference evidence="1 2" key="1">
    <citation type="journal article" date="2020" name="Cell">
        <title>Large-Scale Comparative Analyses of Tick Genomes Elucidate Their Genetic Diversity and Vector Capacities.</title>
        <authorList>
            <consortium name="Tick Genome and Microbiome Consortium (TIGMIC)"/>
            <person name="Jia N."/>
            <person name="Wang J."/>
            <person name="Shi W."/>
            <person name="Du L."/>
            <person name="Sun Y."/>
            <person name="Zhan W."/>
            <person name="Jiang J.F."/>
            <person name="Wang Q."/>
            <person name="Zhang B."/>
            <person name="Ji P."/>
            <person name="Bell-Sakyi L."/>
            <person name="Cui X.M."/>
            <person name="Yuan T.T."/>
            <person name="Jiang B.G."/>
            <person name="Yang W.F."/>
            <person name="Lam T.T."/>
            <person name="Chang Q.C."/>
            <person name="Ding S.J."/>
            <person name="Wang X.J."/>
            <person name="Zhu J.G."/>
            <person name="Ruan X.D."/>
            <person name="Zhao L."/>
            <person name="Wei J.T."/>
            <person name="Ye R.Z."/>
            <person name="Que T.C."/>
            <person name="Du C.H."/>
            <person name="Zhou Y.H."/>
            <person name="Cheng J.X."/>
            <person name="Dai P.F."/>
            <person name="Guo W.B."/>
            <person name="Han X.H."/>
            <person name="Huang E.J."/>
            <person name="Li L.F."/>
            <person name="Wei W."/>
            <person name="Gao Y.C."/>
            <person name="Liu J.Z."/>
            <person name="Shao H.Z."/>
            <person name="Wang X."/>
            <person name="Wang C.C."/>
            <person name="Yang T.C."/>
            <person name="Huo Q.B."/>
            <person name="Li W."/>
            <person name="Chen H.Y."/>
            <person name="Chen S.E."/>
            <person name="Zhou L.G."/>
            <person name="Ni X.B."/>
            <person name="Tian J.H."/>
            <person name="Sheng Y."/>
            <person name="Liu T."/>
            <person name="Pan Y.S."/>
            <person name="Xia L.Y."/>
            <person name="Li J."/>
            <person name="Zhao F."/>
            <person name="Cao W.C."/>
        </authorList>
    </citation>
    <scope>NUCLEOTIDE SEQUENCE [LARGE SCALE GENOMIC DNA]</scope>
    <source>
        <strain evidence="1">Iper-2018</strain>
    </source>
</reference>
<accession>A0AC60PEL7</accession>
<name>A0AC60PEL7_IXOPE</name>
<evidence type="ECO:0000313" key="2">
    <source>
        <dbReference type="Proteomes" id="UP000805193"/>
    </source>
</evidence>
<gene>
    <name evidence="1" type="ORF">HPB47_004792</name>
</gene>
<keyword evidence="2" id="KW-1185">Reference proteome</keyword>
<dbReference type="EMBL" id="JABSTQ010010735">
    <property type="protein sequence ID" value="KAG0418444.1"/>
    <property type="molecule type" value="Genomic_DNA"/>
</dbReference>